<evidence type="ECO:0000313" key="3">
    <source>
        <dbReference type="Proteomes" id="UP000824179"/>
    </source>
</evidence>
<keyword evidence="1" id="KW-1133">Transmembrane helix</keyword>
<feature type="transmembrane region" description="Helical" evidence="1">
    <location>
        <begin position="68"/>
        <end position="95"/>
    </location>
</feature>
<proteinExistence type="predicted"/>
<dbReference type="EMBL" id="DVHB01000036">
    <property type="protein sequence ID" value="HIR39104.1"/>
    <property type="molecule type" value="Genomic_DNA"/>
</dbReference>
<accession>A0A9D1DBB5</accession>
<evidence type="ECO:0000256" key="1">
    <source>
        <dbReference type="SAM" id="Phobius"/>
    </source>
</evidence>
<organism evidence="2 3">
    <name type="scientific">Candidatus Coproplasma stercoripullorum</name>
    <dbReference type="NCBI Taxonomy" id="2840751"/>
    <lineage>
        <taxon>Bacteria</taxon>
        <taxon>Bacillati</taxon>
        <taxon>Bacillota</taxon>
        <taxon>Clostridia</taxon>
        <taxon>Eubacteriales</taxon>
        <taxon>Candidatus Coproplasma</taxon>
    </lineage>
</organism>
<evidence type="ECO:0000313" key="2">
    <source>
        <dbReference type="EMBL" id="HIR39104.1"/>
    </source>
</evidence>
<protein>
    <submittedName>
        <fullName evidence="2">Uncharacterized protein</fullName>
    </submittedName>
</protein>
<name>A0A9D1DBB5_9FIRM</name>
<dbReference type="Proteomes" id="UP000824179">
    <property type="component" value="Unassembled WGS sequence"/>
</dbReference>
<sequence length="205" mass="23569">MKSKIIQHMFFILLPCLFFWFFLFYCLFNGIELQFSGFFGDFYESYMEPLNSLSESINEPNSYAMVELILLIVLWPVPAIYFLIFGLALFIMVPVYFFIDGIYIDNLLVWLCMVFTVLAIIGGCSYGKWIETETHYSDPYLEAEMQDDGKVKISKKDGRYEISHGKENFGLFILKFIGVVVGGVVVFIVLVKKLLNGNADTPAEK</sequence>
<comment type="caution">
    <text evidence="2">The sequence shown here is derived from an EMBL/GenBank/DDBJ whole genome shotgun (WGS) entry which is preliminary data.</text>
</comment>
<gene>
    <name evidence="2" type="ORF">IAB90_01860</name>
</gene>
<reference evidence="2" key="2">
    <citation type="journal article" date="2021" name="PeerJ">
        <title>Extensive microbial diversity within the chicken gut microbiome revealed by metagenomics and culture.</title>
        <authorList>
            <person name="Gilroy R."/>
            <person name="Ravi A."/>
            <person name="Getino M."/>
            <person name="Pursley I."/>
            <person name="Horton D.L."/>
            <person name="Alikhan N.F."/>
            <person name="Baker D."/>
            <person name="Gharbi K."/>
            <person name="Hall N."/>
            <person name="Watson M."/>
            <person name="Adriaenssens E.M."/>
            <person name="Foster-Nyarko E."/>
            <person name="Jarju S."/>
            <person name="Secka A."/>
            <person name="Antonio M."/>
            <person name="Oren A."/>
            <person name="Chaudhuri R.R."/>
            <person name="La Ragione R."/>
            <person name="Hildebrand F."/>
            <person name="Pallen M.J."/>
        </authorList>
    </citation>
    <scope>NUCLEOTIDE SEQUENCE</scope>
    <source>
        <strain evidence="2">ChiW25-3613</strain>
    </source>
</reference>
<dbReference type="AlphaFoldDB" id="A0A9D1DBB5"/>
<feature type="transmembrane region" description="Helical" evidence="1">
    <location>
        <begin position="107"/>
        <end position="129"/>
    </location>
</feature>
<reference evidence="2" key="1">
    <citation type="submission" date="2020-10" db="EMBL/GenBank/DDBJ databases">
        <authorList>
            <person name="Gilroy R."/>
        </authorList>
    </citation>
    <scope>NUCLEOTIDE SEQUENCE</scope>
    <source>
        <strain evidence="2">ChiW25-3613</strain>
    </source>
</reference>
<feature type="transmembrane region" description="Helical" evidence="1">
    <location>
        <begin position="12"/>
        <end position="31"/>
    </location>
</feature>
<keyword evidence="1" id="KW-0812">Transmembrane</keyword>
<keyword evidence="1" id="KW-0472">Membrane</keyword>
<feature type="transmembrane region" description="Helical" evidence="1">
    <location>
        <begin position="169"/>
        <end position="191"/>
    </location>
</feature>